<evidence type="ECO:0000313" key="8">
    <source>
        <dbReference type="Proteomes" id="UP000663824"/>
    </source>
</evidence>
<organism evidence="2 8">
    <name type="scientific">Rotaria magnacalcarata</name>
    <dbReference type="NCBI Taxonomy" id="392030"/>
    <lineage>
        <taxon>Eukaryota</taxon>
        <taxon>Metazoa</taxon>
        <taxon>Spiralia</taxon>
        <taxon>Gnathifera</taxon>
        <taxon>Rotifera</taxon>
        <taxon>Eurotatoria</taxon>
        <taxon>Bdelloidea</taxon>
        <taxon>Philodinida</taxon>
        <taxon>Philodinidae</taxon>
        <taxon>Rotaria</taxon>
    </lineage>
</organism>
<evidence type="ECO:0008006" key="9">
    <source>
        <dbReference type="Google" id="ProtNLM"/>
    </source>
</evidence>
<name>A0A816PKC3_9BILA</name>
<dbReference type="EMBL" id="CAJOBH010001146">
    <property type="protein sequence ID" value="CAF3838429.1"/>
    <property type="molecule type" value="Genomic_DNA"/>
</dbReference>
<proteinExistence type="predicted"/>
<gene>
    <name evidence="5" type="ORF">BYL167_LOCUS5128</name>
    <name evidence="1" type="ORF">CJN711_LOCUS21252</name>
    <name evidence="4" type="ORF">GIL414_LOCUS1331</name>
    <name evidence="2" type="ORF">MBJ925_LOCUS12688</name>
    <name evidence="6" type="ORF">SMN809_LOCUS6438</name>
    <name evidence="7" type="ORF">UXM345_LOCUS26998</name>
    <name evidence="3" type="ORF">XDN619_LOCUS14505</name>
</gene>
<dbReference type="AlphaFoldDB" id="A0A816PKC3"/>
<dbReference type="Proteomes" id="UP000663855">
    <property type="component" value="Unassembled WGS sequence"/>
</dbReference>
<dbReference type="EMBL" id="CAJOBJ010000217">
    <property type="protein sequence ID" value="CAF3805434.1"/>
    <property type="molecule type" value="Genomic_DNA"/>
</dbReference>
<evidence type="ECO:0000313" key="4">
    <source>
        <dbReference type="EMBL" id="CAF3805434.1"/>
    </source>
</evidence>
<dbReference type="SUPFAM" id="SSF48371">
    <property type="entry name" value="ARM repeat"/>
    <property type="match status" value="1"/>
</dbReference>
<evidence type="ECO:0000313" key="7">
    <source>
        <dbReference type="EMBL" id="CAF4183515.1"/>
    </source>
</evidence>
<dbReference type="Proteomes" id="UP000663842">
    <property type="component" value="Unassembled WGS sequence"/>
</dbReference>
<dbReference type="Proteomes" id="UP000663824">
    <property type="component" value="Unassembled WGS sequence"/>
</dbReference>
<sequence length="162" mass="18351">MFGKLTTDLCTMLVQALFDDPHLQNTCYRCICRVNFVKDENVITNLQEYLKSNSMNARYVSCKLLLHLSQRPNVIDLEQVQKIFGEIMQDPTSTEDLWLIVEQGGANIKSIYYNAGQLKDAVYTLLANHLLGDVNGDKVTIDRETNSQSIQQQDFVASEKAA</sequence>
<dbReference type="EMBL" id="CAJNRG010005733">
    <property type="protein sequence ID" value="CAF2080136.1"/>
    <property type="molecule type" value="Genomic_DNA"/>
</dbReference>
<dbReference type="EMBL" id="CAJNRE010005731">
    <property type="protein sequence ID" value="CAF2049101.1"/>
    <property type="molecule type" value="Genomic_DNA"/>
</dbReference>
<evidence type="ECO:0000313" key="6">
    <source>
        <dbReference type="EMBL" id="CAF3897143.1"/>
    </source>
</evidence>
<accession>A0A816PKC3</accession>
<dbReference type="InterPro" id="IPR016024">
    <property type="entry name" value="ARM-type_fold"/>
</dbReference>
<reference evidence="2" key="1">
    <citation type="submission" date="2021-02" db="EMBL/GenBank/DDBJ databases">
        <authorList>
            <person name="Nowell W R."/>
        </authorList>
    </citation>
    <scope>NUCLEOTIDE SEQUENCE</scope>
</reference>
<dbReference type="EMBL" id="CAJOBF010005687">
    <property type="protein sequence ID" value="CAF4183515.1"/>
    <property type="molecule type" value="Genomic_DNA"/>
</dbReference>
<dbReference type="Proteomes" id="UP000676336">
    <property type="component" value="Unassembled WGS sequence"/>
</dbReference>
<dbReference type="Proteomes" id="UP000681967">
    <property type="component" value="Unassembled WGS sequence"/>
</dbReference>
<evidence type="ECO:0000313" key="3">
    <source>
        <dbReference type="EMBL" id="CAF2080136.1"/>
    </source>
</evidence>
<comment type="caution">
    <text evidence="2">The sequence shown here is derived from an EMBL/GenBank/DDBJ whole genome shotgun (WGS) entry which is preliminary data.</text>
</comment>
<dbReference type="EMBL" id="CAJNOV010010055">
    <property type="protein sequence ID" value="CAF1387121.1"/>
    <property type="molecule type" value="Genomic_DNA"/>
</dbReference>
<protein>
    <recommendedName>
        <fullName evidence="9">Clathrin/coatomer adaptor adaptin-like N-terminal domain-containing protein</fullName>
    </recommendedName>
</protein>
<dbReference type="EMBL" id="CAJOBI010001740">
    <property type="protein sequence ID" value="CAF3897143.1"/>
    <property type="molecule type" value="Genomic_DNA"/>
</dbReference>
<evidence type="ECO:0000313" key="5">
    <source>
        <dbReference type="EMBL" id="CAF3838429.1"/>
    </source>
</evidence>
<dbReference type="Proteomes" id="UP000663887">
    <property type="component" value="Unassembled WGS sequence"/>
</dbReference>
<evidence type="ECO:0000313" key="2">
    <source>
        <dbReference type="EMBL" id="CAF2049101.1"/>
    </source>
</evidence>
<dbReference type="Proteomes" id="UP000681720">
    <property type="component" value="Unassembled WGS sequence"/>
</dbReference>
<evidence type="ECO:0000313" key="1">
    <source>
        <dbReference type="EMBL" id="CAF1387121.1"/>
    </source>
</evidence>